<keyword evidence="1" id="KW-0732">Signal</keyword>
<comment type="caution">
    <text evidence="2">The sequence shown here is derived from an EMBL/GenBank/DDBJ whole genome shotgun (WGS) entry which is preliminary data.</text>
</comment>
<gene>
    <name evidence="2" type="ORF">DYB32_006911</name>
</gene>
<evidence type="ECO:0000313" key="2">
    <source>
        <dbReference type="EMBL" id="RHY28034.1"/>
    </source>
</evidence>
<proteinExistence type="predicted"/>
<organism evidence="2 3">
    <name type="scientific">Aphanomyces invadans</name>
    <dbReference type="NCBI Taxonomy" id="157072"/>
    <lineage>
        <taxon>Eukaryota</taxon>
        <taxon>Sar</taxon>
        <taxon>Stramenopiles</taxon>
        <taxon>Oomycota</taxon>
        <taxon>Saprolegniomycetes</taxon>
        <taxon>Saprolegniales</taxon>
        <taxon>Verrucalvaceae</taxon>
        <taxon>Aphanomyces</taxon>
    </lineage>
</organism>
<dbReference type="Proteomes" id="UP000285060">
    <property type="component" value="Unassembled WGS sequence"/>
</dbReference>
<sequence>MITDLFWWATLIFFNQTDTIAVPLDCYAHVVQAHVQNQVAGTSIDILSDAIHHVWLIVHFGKLLTKVLYMTLPTGAADEFLDYFPCKAALSSLTTPRCS</sequence>
<feature type="chain" id="PRO_5018546256" evidence="1">
    <location>
        <begin position="22"/>
        <end position="99"/>
    </location>
</feature>
<accession>A0A3R6WJN9</accession>
<reference evidence="2 3" key="1">
    <citation type="submission" date="2018-08" db="EMBL/GenBank/DDBJ databases">
        <title>Aphanomyces genome sequencing and annotation.</title>
        <authorList>
            <person name="Minardi D."/>
            <person name="Oidtmann B."/>
            <person name="Van Der Giezen M."/>
            <person name="Studholme D.J."/>
        </authorList>
    </citation>
    <scope>NUCLEOTIDE SEQUENCE [LARGE SCALE GENOMIC DNA]</scope>
    <source>
        <strain evidence="2 3">NJM0002</strain>
    </source>
</reference>
<dbReference type="AlphaFoldDB" id="A0A3R6WJN9"/>
<protein>
    <submittedName>
        <fullName evidence="2">Uncharacterized protein</fullName>
    </submittedName>
</protein>
<name>A0A3R6WJN9_9STRA</name>
<keyword evidence="3" id="KW-1185">Reference proteome</keyword>
<dbReference type="EMBL" id="QUSY01000657">
    <property type="protein sequence ID" value="RHY28034.1"/>
    <property type="molecule type" value="Genomic_DNA"/>
</dbReference>
<evidence type="ECO:0000256" key="1">
    <source>
        <dbReference type="SAM" id="SignalP"/>
    </source>
</evidence>
<feature type="signal peptide" evidence="1">
    <location>
        <begin position="1"/>
        <end position="21"/>
    </location>
</feature>
<evidence type="ECO:0000313" key="3">
    <source>
        <dbReference type="Proteomes" id="UP000285060"/>
    </source>
</evidence>
<dbReference type="VEuPathDB" id="FungiDB:H310_09398"/>